<evidence type="ECO:0000313" key="4">
    <source>
        <dbReference type="Proteomes" id="UP000515161"/>
    </source>
</evidence>
<sequence>MEYCFLKGFLVVLLIRQCTTEDLATSIQSSSVVTLQDDQALLQEPELPPAEVLPVVAPPSLKEVQQAVQEASEQVETHGAEEVLKDLLERVVEAALGQVEGGGEARAEETVVQEVVVEDENEETETEIKAEVLEQAVETEMDGGDMGAEEEDTIGETQDVAGVDALEDEAVEGKAIVEGEGETAVGSDVETIEGGETGRREAEGVEVLNESLDTGVSQEIVEETVAALEETGEYLAVEEAGVEDGEEQVVLAKEKGAAATESEEVEETPDIEEVAGGEEPEQETVEESDPSLVADVEDVWEQEQSQVDVLEGEEIAPPSDDYDIETTQTVVGEPVEEDEDQNNIVKDNQGPEVEDEQVHLVVEEGAAEEVEAEGTEAEGGEIHGESLIIEESVALENEGGDQQAGEEEQIALETSHGSEKEEQEVLVISASELEEGDEATIEQSPEHQAPTPSLSLVWVETGENTLLDEKTNNGNEIITPTEDLLPLDPVEVQPTLGNSVKDVPAEPVQTEMEEPGEANELVEDTAENTETSDLGLDAWKIVAISATTFLVLETVIMIVYILKCRNKNSTPGLQRACEEGCVEPEAATGGDCSDDTLPAGNGDAQQIAPFDPSDVVSTLAQNKEQHEEEHATAMSDLPPRSAEESANTGAGPDSSQDLRTSVL</sequence>
<feature type="region of interest" description="Disordered" evidence="1">
    <location>
        <begin position="255"/>
        <end position="291"/>
    </location>
</feature>
<evidence type="ECO:0000256" key="3">
    <source>
        <dbReference type="SAM" id="SignalP"/>
    </source>
</evidence>
<dbReference type="KEGG" id="gacu:117537978"/>
<keyword evidence="2" id="KW-1133">Transmembrane helix</keyword>
<keyword evidence="2" id="KW-0472">Membrane</keyword>
<feature type="compositionally biased region" description="Polar residues" evidence="1">
    <location>
        <begin position="644"/>
        <end position="663"/>
    </location>
</feature>
<feature type="region of interest" description="Disordered" evidence="1">
    <location>
        <begin position="592"/>
        <end position="663"/>
    </location>
</feature>
<evidence type="ECO:0000256" key="1">
    <source>
        <dbReference type="SAM" id="MobiDB-lite"/>
    </source>
</evidence>
<proteinExistence type="predicted"/>
<evidence type="ECO:0000313" key="5">
    <source>
        <dbReference type="RefSeq" id="XP_034059343.1"/>
    </source>
</evidence>
<dbReference type="GeneID" id="117537978"/>
<gene>
    <name evidence="5" type="primary">si:dkeyp-118a3.2</name>
</gene>
<evidence type="ECO:0000256" key="2">
    <source>
        <dbReference type="SAM" id="Phobius"/>
    </source>
</evidence>
<feature type="signal peptide" evidence="3">
    <location>
        <begin position="1"/>
        <end position="20"/>
    </location>
</feature>
<dbReference type="Proteomes" id="UP000515161">
    <property type="component" value="Unplaced"/>
</dbReference>
<reference evidence="5" key="1">
    <citation type="submission" date="2025-08" db="UniProtKB">
        <authorList>
            <consortium name="RefSeq"/>
        </authorList>
    </citation>
    <scope>IDENTIFICATION</scope>
</reference>
<dbReference type="RefSeq" id="XP_034059343.1">
    <property type="nucleotide sequence ID" value="XM_034203452.1"/>
</dbReference>
<dbReference type="OrthoDB" id="9937655at2759"/>
<feature type="compositionally biased region" description="Acidic residues" evidence="1">
    <location>
        <begin position="310"/>
        <end position="324"/>
    </location>
</feature>
<keyword evidence="2" id="KW-0812">Transmembrane</keyword>
<feature type="compositionally biased region" description="Acidic residues" evidence="1">
    <location>
        <begin position="261"/>
        <end position="291"/>
    </location>
</feature>
<organism evidence="4 5">
    <name type="scientific">Gymnodraco acuticeps</name>
    <name type="common">Antarctic dragonfish</name>
    <dbReference type="NCBI Taxonomy" id="8218"/>
    <lineage>
        <taxon>Eukaryota</taxon>
        <taxon>Metazoa</taxon>
        <taxon>Chordata</taxon>
        <taxon>Craniata</taxon>
        <taxon>Vertebrata</taxon>
        <taxon>Euteleostomi</taxon>
        <taxon>Actinopterygii</taxon>
        <taxon>Neopterygii</taxon>
        <taxon>Teleostei</taxon>
        <taxon>Neoteleostei</taxon>
        <taxon>Acanthomorphata</taxon>
        <taxon>Eupercaria</taxon>
        <taxon>Perciformes</taxon>
        <taxon>Notothenioidei</taxon>
        <taxon>Bathydraconidae</taxon>
        <taxon>Gymnodraco</taxon>
    </lineage>
</organism>
<name>A0A6P8T6M7_GYMAC</name>
<dbReference type="AlphaFoldDB" id="A0A6P8T6M7"/>
<feature type="region of interest" description="Disordered" evidence="1">
    <location>
        <begin position="303"/>
        <end position="355"/>
    </location>
</feature>
<keyword evidence="4" id="KW-1185">Reference proteome</keyword>
<keyword evidence="3" id="KW-0732">Signal</keyword>
<protein>
    <submittedName>
        <fullName evidence="5">Protein Ycf2</fullName>
    </submittedName>
</protein>
<feature type="chain" id="PRO_5028296169" evidence="3">
    <location>
        <begin position="21"/>
        <end position="663"/>
    </location>
</feature>
<dbReference type="InParanoid" id="A0A6P8T6M7"/>
<accession>A0A6P8T6M7</accession>
<feature type="transmembrane region" description="Helical" evidence="2">
    <location>
        <begin position="538"/>
        <end position="562"/>
    </location>
</feature>
<feature type="region of interest" description="Disordered" evidence="1">
    <location>
        <begin position="393"/>
        <end position="423"/>
    </location>
</feature>